<organism evidence="3">
    <name type="scientific">Roseihalotalea indica</name>
    <dbReference type="NCBI Taxonomy" id="2867963"/>
    <lineage>
        <taxon>Bacteria</taxon>
        <taxon>Pseudomonadati</taxon>
        <taxon>Bacteroidota</taxon>
        <taxon>Cytophagia</taxon>
        <taxon>Cytophagales</taxon>
        <taxon>Catalimonadaceae</taxon>
        <taxon>Roseihalotalea</taxon>
    </lineage>
</organism>
<dbReference type="GO" id="GO:0042834">
    <property type="term" value="F:peptidoglycan binding"/>
    <property type="evidence" value="ECO:0007669"/>
    <property type="project" value="InterPro"/>
</dbReference>
<accession>A0AA49JH36</accession>
<gene>
    <name evidence="3" type="ORF">K4G66_02525</name>
</gene>
<dbReference type="InterPro" id="IPR007730">
    <property type="entry name" value="SPOR-like_dom"/>
</dbReference>
<evidence type="ECO:0000256" key="1">
    <source>
        <dbReference type="SAM" id="SignalP"/>
    </source>
</evidence>
<protein>
    <submittedName>
        <fullName evidence="3">SPOR domain-containing protein</fullName>
    </submittedName>
</protein>
<dbReference type="Gene3D" id="3.30.70.1070">
    <property type="entry name" value="Sporulation related repeat"/>
    <property type="match status" value="1"/>
</dbReference>
<evidence type="ECO:0000259" key="2">
    <source>
        <dbReference type="PROSITE" id="PS51724"/>
    </source>
</evidence>
<feature type="chain" id="PRO_5041450059" evidence="1">
    <location>
        <begin position="22"/>
        <end position="182"/>
    </location>
</feature>
<evidence type="ECO:0000313" key="3">
    <source>
        <dbReference type="EMBL" id="WKN37585.1"/>
    </source>
</evidence>
<proteinExistence type="predicted"/>
<name>A0AA49JH36_9BACT</name>
<dbReference type="InterPro" id="IPR036680">
    <property type="entry name" value="SPOR-like_sf"/>
</dbReference>
<keyword evidence="1" id="KW-0732">Signal</keyword>
<feature type="domain" description="SPOR" evidence="2">
    <location>
        <begin position="101"/>
        <end position="178"/>
    </location>
</feature>
<reference evidence="3" key="1">
    <citation type="journal article" date="2023" name="Comput. Struct. Biotechnol. J.">
        <title>Discovery of a novel marine Bacteroidetes with a rich repertoire of carbohydrate-active enzymes.</title>
        <authorList>
            <person name="Chen B."/>
            <person name="Liu G."/>
            <person name="Chen Q."/>
            <person name="Wang H."/>
            <person name="Liu L."/>
            <person name="Tang K."/>
        </authorList>
    </citation>
    <scope>NUCLEOTIDE SEQUENCE</scope>
    <source>
        <strain evidence="3">TK19036</strain>
    </source>
</reference>
<dbReference type="PROSITE" id="PS51724">
    <property type="entry name" value="SPOR"/>
    <property type="match status" value="1"/>
</dbReference>
<reference evidence="3" key="2">
    <citation type="journal article" date="2024" name="Antonie Van Leeuwenhoek">
        <title>Roseihalotalea indica gen. nov., sp. nov., a halophilic Bacteroidetes from mesopelagic Southwest Indian Ocean with higher carbohydrate metabolic potential.</title>
        <authorList>
            <person name="Chen B."/>
            <person name="Zhang M."/>
            <person name="Lin D."/>
            <person name="Ye J."/>
            <person name="Tang K."/>
        </authorList>
    </citation>
    <scope>NUCLEOTIDE SEQUENCE</scope>
    <source>
        <strain evidence="3">TK19036</strain>
    </source>
</reference>
<dbReference type="AlphaFoldDB" id="A0AA49JH36"/>
<feature type="signal peptide" evidence="1">
    <location>
        <begin position="1"/>
        <end position="21"/>
    </location>
</feature>
<dbReference type="Pfam" id="PF05036">
    <property type="entry name" value="SPOR"/>
    <property type="match status" value="1"/>
</dbReference>
<dbReference type="EMBL" id="CP120682">
    <property type="protein sequence ID" value="WKN37585.1"/>
    <property type="molecule type" value="Genomic_DNA"/>
</dbReference>
<dbReference type="SUPFAM" id="SSF110997">
    <property type="entry name" value="Sporulation related repeat"/>
    <property type="match status" value="1"/>
</dbReference>
<sequence>MKRIATIFFYLASAAFLFQHCAPTKTISTQGNETYEEDISQYRIQYADSLARPSSSEEGDNDVELNPERQLAVASSLNTPNAVTEEMDEYFSEVDNINREKNEYQGFTLQVYTGDSREQANEAKLKVYEALPDADPKIQFNTVYRVRVGEYASRLEAQQDYSALKEVFPNVLPIPATFRAVE</sequence>